<dbReference type="EMBL" id="FOFB01000028">
    <property type="protein sequence ID" value="SER20589.1"/>
    <property type="molecule type" value="Genomic_DNA"/>
</dbReference>
<dbReference type="PROSITE" id="PS51257">
    <property type="entry name" value="PROKAR_LIPOPROTEIN"/>
    <property type="match status" value="1"/>
</dbReference>
<gene>
    <name evidence="2" type="ORF">SAMN05444359_1288</name>
</gene>
<feature type="chain" id="PRO_5011452061" description="Lipoprotein" evidence="1">
    <location>
        <begin position="19"/>
        <end position="177"/>
    </location>
</feature>
<evidence type="ECO:0000313" key="3">
    <source>
        <dbReference type="Proteomes" id="UP000199021"/>
    </source>
</evidence>
<name>A0A1H9MAT9_9BACT</name>
<reference evidence="3" key="1">
    <citation type="submission" date="2016-10" db="EMBL/GenBank/DDBJ databases">
        <authorList>
            <person name="Varghese N."/>
            <person name="Submissions S."/>
        </authorList>
    </citation>
    <scope>NUCLEOTIDE SEQUENCE [LARGE SCALE GENOMIC DNA]</scope>
    <source>
        <strain evidence="3">DSM 24740</strain>
    </source>
</reference>
<evidence type="ECO:0008006" key="4">
    <source>
        <dbReference type="Google" id="ProtNLM"/>
    </source>
</evidence>
<dbReference type="STRING" id="478744.SAMN05444359_1288"/>
<accession>A0A1H9MAT9</accession>
<dbReference type="Proteomes" id="UP000199021">
    <property type="component" value="Unassembled WGS sequence"/>
</dbReference>
<feature type="signal peptide" evidence="1">
    <location>
        <begin position="1"/>
        <end position="18"/>
    </location>
</feature>
<proteinExistence type="predicted"/>
<keyword evidence="1" id="KW-0732">Signal</keyword>
<keyword evidence="3" id="KW-1185">Reference proteome</keyword>
<protein>
    <recommendedName>
        <fullName evidence="4">Lipoprotein</fullName>
    </recommendedName>
</protein>
<dbReference type="OrthoDB" id="1492288at2"/>
<dbReference type="InParanoid" id="A0A1H9MAT9"/>
<sequence length="177" mass="20175">MIRLITALALFTFLFSSCGPKLSPLTQRLVDDQNWTESELKRIQFYLSEDLVLTRELRNGNSEIRNGQVKLIDGREVEQVIFKRNTPGVFVFSPKTQRMAVSFESNDENYLVFGPNPKASQRYTLLASDWNRRSGSVTYAGRTWRVNASDAYASLLIPLKRLRNNDVNGKVVGGRKL</sequence>
<evidence type="ECO:0000313" key="2">
    <source>
        <dbReference type="EMBL" id="SER20589.1"/>
    </source>
</evidence>
<dbReference type="RefSeq" id="WP_090172134.1">
    <property type="nucleotide sequence ID" value="NZ_FOFB01000028.1"/>
</dbReference>
<evidence type="ECO:0000256" key="1">
    <source>
        <dbReference type="SAM" id="SignalP"/>
    </source>
</evidence>
<organism evidence="2 3">
    <name type="scientific">Neolewinella agarilytica</name>
    <dbReference type="NCBI Taxonomy" id="478744"/>
    <lineage>
        <taxon>Bacteria</taxon>
        <taxon>Pseudomonadati</taxon>
        <taxon>Bacteroidota</taxon>
        <taxon>Saprospiria</taxon>
        <taxon>Saprospirales</taxon>
        <taxon>Lewinellaceae</taxon>
        <taxon>Neolewinella</taxon>
    </lineage>
</organism>
<dbReference type="AlphaFoldDB" id="A0A1H9MAT9"/>